<dbReference type="KEGG" id="tpx:Turpa_0763"/>
<evidence type="ECO:0000256" key="2">
    <source>
        <dbReference type="ARBA" id="ARBA00006706"/>
    </source>
</evidence>
<evidence type="ECO:0000256" key="4">
    <source>
        <dbReference type="ARBA" id="ARBA00022723"/>
    </source>
</evidence>
<dbReference type="PANTHER" id="PTHR12001">
    <property type="entry name" value="GERANYLGERANYL PYROPHOSPHATE SYNTHASE"/>
    <property type="match status" value="1"/>
</dbReference>
<dbReference type="GO" id="GO:0008299">
    <property type="term" value="P:isoprenoid biosynthetic process"/>
    <property type="evidence" value="ECO:0007669"/>
    <property type="project" value="InterPro"/>
</dbReference>
<dbReference type="Pfam" id="PF00348">
    <property type="entry name" value="polyprenyl_synt"/>
    <property type="match status" value="1"/>
</dbReference>
<evidence type="ECO:0000256" key="1">
    <source>
        <dbReference type="ARBA" id="ARBA00001946"/>
    </source>
</evidence>
<dbReference type="Gene3D" id="1.10.600.10">
    <property type="entry name" value="Farnesyl Diphosphate Synthase"/>
    <property type="match status" value="1"/>
</dbReference>
<dbReference type="GO" id="GO:0004659">
    <property type="term" value="F:prenyltransferase activity"/>
    <property type="evidence" value="ECO:0007669"/>
    <property type="project" value="InterPro"/>
</dbReference>
<dbReference type="HOGENOM" id="CLU_014015_2_0_12"/>
<dbReference type="RefSeq" id="WP_014801932.1">
    <property type="nucleotide sequence ID" value="NC_018020.1"/>
</dbReference>
<organism evidence="7 8">
    <name type="scientific">Turneriella parva (strain ATCC BAA-1111 / DSM 21527 / NCTC 11395 / H)</name>
    <name type="common">Leptospira parva</name>
    <dbReference type="NCBI Taxonomy" id="869212"/>
    <lineage>
        <taxon>Bacteria</taxon>
        <taxon>Pseudomonadati</taxon>
        <taxon>Spirochaetota</taxon>
        <taxon>Spirochaetia</taxon>
        <taxon>Leptospirales</taxon>
        <taxon>Leptospiraceae</taxon>
        <taxon>Turneriella</taxon>
    </lineage>
</organism>
<proteinExistence type="inferred from homology"/>
<comment type="similarity">
    <text evidence="2 6">Belongs to the FPP/GGPP synthase family.</text>
</comment>
<evidence type="ECO:0000256" key="6">
    <source>
        <dbReference type="RuleBase" id="RU004466"/>
    </source>
</evidence>
<keyword evidence="4" id="KW-0479">Metal-binding</keyword>
<dbReference type="GO" id="GO:0046872">
    <property type="term" value="F:metal ion binding"/>
    <property type="evidence" value="ECO:0007669"/>
    <property type="project" value="UniProtKB-KW"/>
</dbReference>
<reference evidence="7 8" key="1">
    <citation type="submission" date="2012-06" db="EMBL/GenBank/DDBJ databases">
        <title>The complete chromosome of genome of Turneriella parva DSM 21527.</title>
        <authorList>
            <consortium name="US DOE Joint Genome Institute (JGI-PGF)"/>
            <person name="Lucas S."/>
            <person name="Han J."/>
            <person name="Lapidus A."/>
            <person name="Bruce D."/>
            <person name="Goodwin L."/>
            <person name="Pitluck S."/>
            <person name="Peters L."/>
            <person name="Kyrpides N."/>
            <person name="Mavromatis K."/>
            <person name="Ivanova N."/>
            <person name="Mikhailova N."/>
            <person name="Chertkov O."/>
            <person name="Detter J.C."/>
            <person name="Tapia R."/>
            <person name="Han C."/>
            <person name="Land M."/>
            <person name="Hauser L."/>
            <person name="Markowitz V."/>
            <person name="Cheng J.-F."/>
            <person name="Hugenholtz P."/>
            <person name="Woyke T."/>
            <person name="Wu D."/>
            <person name="Gronow S."/>
            <person name="Wellnitz S."/>
            <person name="Brambilla E."/>
            <person name="Klenk H.-P."/>
            <person name="Eisen J.A."/>
        </authorList>
    </citation>
    <scope>NUCLEOTIDE SEQUENCE [LARGE SCALE GENOMIC DNA]</scope>
    <source>
        <strain evidence="8">ATCC BAA-1111 / DSM 21527 / NCTC 11395 / H</strain>
    </source>
</reference>
<keyword evidence="3 6" id="KW-0808">Transferase</keyword>
<comment type="cofactor">
    <cofactor evidence="1">
        <name>Mg(2+)</name>
        <dbReference type="ChEBI" id="CHEBI:18420"/>
    </cofactor>
</comment>
<keyword evidence="8" id="KW-1185">Reference proteome</keyword>
<dbReference type="InterPro" id="IPR008949">
    <property type="entry name" value="Isoprenoid_synthase_dom_sf"/>
</dbReference>
<evidence type="ECO:0000313" key="8">
    <source>
        <dbReference type="Proteomes" id="UP000006048"/>
    </source>
</evidence>
<name>I4B2A7_TURPD</name>
<accession>I4B2A7</accession>
<dbReference type="Proteomes" id="UP000006048">
    <property type="component" value="Chromosome"/>
</dbReference>
<dbReference type="EMBL" id="CP002959">
    <property type="protein sequence ID" value="AFM11414.1"/>
    <property type="molecule type" value="Genomic_DNA"/>
</dbReference>
<evidence type="ECO:0000256" key="3">
    <source>
        <dbReference type="ARBA" id="ARBA00022679"/>
    </source>
</evidence>
<dbReference type="PANTHER" id="PTHR12001:SF69">
    <property type="entry name" value="ALL TRANS-POLYPRENYL-DIPHOSPHATE SYNTHASE PDSS1"/>
    <property type="match status" value="1"/>
</dbReference>
<dbReference type="SFLD" id="SFLDS00005">
    <property type="entry name" value="Isoprenoid_Synthase_Type_I"/>
    <property type="match status" value="1"/>
</dbReference>
<protein>
    <submittedName>
        <fullName evidence="7">Polyprenyl synthetase</fullName>
    </submittedName>
</protein>
<dbReference type="STRING" id="869212.Turpa_0763"/>
<gene>
    <name evidence="7" type="ordered locus">Turpa_0763</name>
</gene>
<dbReference type="OrthoDB" id="9805316at2"/>
<dbReference type="SUPFAM" id="SSF48576">
    <property type="entry name" value="Terpenoid synthases"/>
    <property type="match status" value="1"/>
</dbReference>
<dbReference type="InterPro" id="IPR000092">
    <property type="entry name" value="Polyprenyl_synt"/>
</dbReference>
<evidence type="ECO:0000313" key="7">
    <source>
        <dbReference type="EMBL" id="AFM11414.1"/>
    </source>
</evidence>
<sequence length="321" mass="35607">MLLSPARVISDTNKQISQILQGKMPILKQLQRYVVASGGKRIRPLFQYYLGKSYRLDDRELIRLGSLLEIVHAASLLHDDVVDGAEERRSKPTGAKLFGNKAVVLGGDHLLSSGLKALSNLGNSDYMNIFTDAIKALSAAELLQMQQHFNLKTSRQTHAEVVDGKTAVLFRAAGALVAVMRGEGDFYRSETAELGLAFGRFFQYRDDYLDYFDAARLKKRGLQDFSNGIVTQPLHYLLAAANKAERARIEVLWRRAEAGDAAAALGEIMPLMAKHNVAERCGEDLGRMQREILAGLARLPEKAPRETIRTEFEKILAVAPP</sequence>
<keyword evidence="5" id="KW-0460">Magnesium</keyword>
<dbReference type="AlphaFoldDB" id="I4B2A7"/>
<evidence type="ECO:0000256" key="5">
    <source>
        <dbReference type="ARBA" id="ARBA00022842"/>
    </source>
</evidence>